<dbReference type="Gene3D" id="2.30.110.20">
    <property type="entry name" value="Hcp1-like"/>
    <property type="match status" value="1"/>
</dbReference>
<evidence type="ECO:0000313" key="2">
    <source>
        <dbReference type="EMBL" id="NVO29313.1"/>
    </source>
</evidence>
<dbReference type="Proteomes" id="UP000592216">
    <property type="component" value="Unassembled WGS sequence"/>
</dbReference>
<dbReference type="EMBL" id="JABCJD010000013">
    <property type="protein sequence ID" value="NVO29313.1"/>
    <property type="molecule type" value="Genomic_DNA"/>
</dbReference>
<proteinExistence type="predicted"/>
<organism evidence="1 4">
    <name type="scientific">Donghicola mangrovi</name>
    <dbReference type="NCBI Taxonomy" id="2729614"/>
    <lineage>
        <taxon>Bacteria</taxon>
        <taxon>Pseudomonadati</taxon>
        <taxon>Pseudomonadota</taxon>
        <taxon>Alphaproteobacteria</taxon>
        <taxon>Rhodobacterales</taxon>
        <taxon>Roseobacteraceae</taxon>
        <taxon>Donghicola</taxon>
    </lineage>
</organism>
<protein>
    <submittedName>
        <fullName evidence="1">Type VI secretion system tube protein Hcp</fullName>
    </submittedName>
</protein>
<dbReference type="EMBL" id="JABCJE010000002">
    <property type="protein sequence ID" value="NVO23027.1"/>
    <property type="molecule type" value="Genomic_DNA"/>
</dbReference>
<gene>
    <name evidence="2" type="ORF">HJ526_17975</name>
    <name evidence="1" type="ORF">HJ536_06625</name>
</gene>
<evidence type="ECO:0000313" key="4">
    <source>
        <dbReference type="Proteomes" id="UP000592216"/>
    </source>
</evidence>
<evidence type="ECO:0000313" key="1">
    <source>
        <dbReference type="EMBL" id="NVO23027.1"/>
    </source>
</evidence>
<dbReference type="Pfam" id="PF05638">
    <property type="entry name" value="T6SS_HCP"/>
    <property type="match status" value="1"/>
</dbReference>
<name>A0A850Q0G1_9RHOB</name>
<dbReference type="AlphaFoldDB" id="A0A850Q0G1"/>
<accession>A0A850Q0G1</accession>
<keyword evidence="3" id="KW-1185">Reference proteome</keyword>
<dbReference type="RefSeq" id="WP_176856003.1">
    <property type="nucleotide sequence ID" value="NZ_JABCJD010000013.1"/>
</dbReference>
<dbReference type="SUPFAM" id="SSF141452">
    <property type="entry name" value="Hcp1-like"/>
    <property type="match status" value="1"/>
</dbReference>
<evidence type="ECO:0000313" key="3">
    <source>
        <dbReference type="Proteomes" id="UP000523601"/>
    </source>
</evidence>
<sequence length="174" mass="18210">MAIYMKLDKLDTIAGAATVPDVGGKKGLMAVDNVTFGAGRPIGIVVGSSTHAETGQVDLSDVSVARTCDGASPFIQTFFFQPGGNGRTIDFVITKADRKGAGMVPSMIITLEEARLTSYSLSASSAQPAENYSIAYTSIAIAHYNEEDNGEIKKGDTIKFDLATAKLVSAAKLP</sequence>
<dbReference type="Proteomes" id="UP000523601">
    <property type="component" value="Unassembled WGS sequence"/>
</dbReference>
<reference evidence="3 4" key="1">
    <citation type="submission" date="2020-04" db="EMBL/GenBank/DDBJ databases">
        <title>Donghicola sp., a member of the Rhodobacteraceae family isolated from mangrove forest in Thailand.</title>
        <authorList>
            <person name="Charoenyingcharoen P."/>
            <person name="Yukphan P."/>
        </authorList>
    </citation>
    <scope>NUCLEOTIDE SEQUENCE [LARGE SCALE GENOMIC DNA]</scope>
    <source>
        <strain evidence="1 4">B5-SW-15</strain>
        <strain evidence="2 3">C2-DW-16</strain>
    </source>
</reference>
<dbReference type="InterPro" id="IPR008514">
    <property type="entry name" value="T6SS_Hcp"/>
</dbReference>
<dbReference type="InterPro" id="IPR036624">
    <property type="entry name" value="Hcp1-lik_sf"/>
</dbReference>
<comment type="caution">
    <text evidence="1">The sequence shown here is derived from an EMBL/GenBank/DDBJ whole genome shotgun (WGS) entry which is preliminary data.</text>
</comment>